<name>B0VJA0_CLOAI</name>
<organism evidence="1 2">
    <name type="scientific">Cloacimonas acidaminovorans (strain Evry)</name>
    <dbReference type="NCBI Taxonomy" id="459349"/>
    <lineage>
        <taxon>Bacteria</taxon>
        <taxon>Pseudomonadati</taxon>
        <taxon>Candidatus Cloacimonadota</taxon>
        <taxon>Candidatus Cloacimonadia</taxon>
        <taxon>Candidatus Cloacimonadales</taxon>
        <taxon>Candidatus Cloacimonadaceae</taxon>
        <taxon>Candidatus Cloacimonas</taxon>
    </lineage>
</organism>
<dbReference type="InterPro" id="IPR036583">
    <property type="entry name" value="23S_rRNA_IVS_sf"/>
</dbReference>
<dbReference type="NCBIfam" id="TIGR02436">
    <property type="entry name" value="four helix bundle protein"/>
    <property type="match status" value="1"/>
</dbReference>
<dbReference type="PANTHER" id="PTHR38471:SF2">
    <property type="entry name" value="FOUR HELIX BUNDLE PROTEIN"/>
    <property type="match status" value="1"/>
</dbReference>
<dbReference type="Gene3D" id="1.20.1440.60">
    <property type="entry name" value="23S rRNA-intervening sequence"/>
    <property type="match status" value="1"/>
</dbReference>
<gene>
    <name evidence="1" type="ordered locus">CLOAM1718</name>
</gene>
<dbReference type="eggNOG" id="ENOG5032YWC">
    <property type="taxonomic scope" value="Bacteria"/>
</dbReference>
<reference evidence="1 2" key="1">
    <citation type="journal article" date="2008" name="J. Bacteriol.">
        <title>'Candidatus Cloacamonas acidaminovorans': genome sequence reconstruction provides a first glimpse of a new bacterial division.</title>
        <authorList>
            <person name="Pelletier E."/>
            <person name="Kreimeyer A."/>
            <person name="Bocs S."/>
            <person name="Rouy Z."/>
            <person name="Gyapay G."/>
            <person name="Chouari R."/>
            <person name="Riviere D."/>
            <person name="Ganesan A."/>
            <person name="Daegelen P."/>
            <person name="Sghir A."/>
            <person name="Cohen G.N."/>
            <person name="Medigue C."/>
            <person name="Weissenbach J."/>
            <person name="Le Paslier D."/>
        </authorList>
    </citation>
    <scope>NUCLEOTIDE SEQUENCE [LARGE SCALE GENOMIC DNA]</scope>
    <source>
        <strain evidence="2">Evry</strain>
    </source>
</reference>
<evidence type="ECO:0000313" key="1">
    <source>
        <dbReference type="EMBL" id="CAO81554.1"/>
    </source>
</evidence>
<evidence type="ECO:0000313" key="2">
    <source>
        <dbReference type="Proteomes" id="UP000002019"/>
    </source>
</evidence>
<dbReference type="PANTHER" id="PTHR38471">
    <property type="entry name" value="FOUR HELIX BUNDLE PROTEIN"/>
    <property type="match status" value="1"/>
</dbReference>
<sequence length="123" mass="14307">MYNYRDMQVWKVSMQLFVDIHKRTLEFPKFEQYELAAHLRRTALSIPSNISEGAGRKSTLDFLRFLDIANGSLSEFETQLEAAFMLGYLPEYNDYLKRIAHLRSLISGLVRSLTQKIKSADIK</sequence>
<dbReference type="OrthoDB" id="160990at2"/>
<dbReference type="CDD" id="cd16377">
    <property type="entry name" value="23S_rRNA_IVP_like"/>
    <property type="match status" value="1"/>
</dbReference>
<dbReference type="Proteomes" id="UP000002019">
    <property type="component" value="Chromosome"/>
</dbReference>
<accession>B0VJA0</accession>
<dbReference type="RefSeq" id="WP_015425412.1">
    <property type="nucleotide sequence ID" value="NC_020449.1"/>
</dbReference>
<keyword evidence="2" id="KW-1185">Reference proteome</keyword>
<protein>
    <recommendedName>
        <fullName evidence="3">Four helix bundle protein</fullName>
    </recommendedName>
</protein>
<dbReference type="InterPro" id="IPR012657">
    <property type="entry name" value="23S_rRNA-intervening_sequence"/>
</dbReference>
<dbReference type="HOGENOM" id="CLU_129874_0_6_0"/>
<dbReference type="EMBL" id="CU466930">
    <property type="protein sequence ID" value="CAO81554.1"/>
    <property type="molecule type" value="Genomic_DNA"/>
</dbReference>
<dbReference type="AlphaFoldDB" id="B0VJA0"/>
<dbReference type="STRING" id="459349.CLOAM1718"/>
<dbReference type="Pfam" id="PF05635">
    <property type="entry name" value="23S_rRNA_IVP"/>
    <property type="match status" value="1"/>
</dbReference>
<evidence type="ECO:0008006" key="3">
    <source>
        <dbReference type="Google" id="ProtNLM"/>
    </source>
</evidence>
<dbReference type="KEGG" id="caci:CLOAM1718"/>
<dbReference type="SUPFAM" id="SSF158446">
    <property type="entry name" value="IVS-encoded protein-like"/>
    <property type="match status" value="1"/>
</dbReference>
<proteinExistence type="predicted"/>